<accession>A0A1R1YR35</accession>
<comment type="caution">
    <text evidence="2">The sequence shown here is derived from an EMBL/GenBank/DDBJ whole genome shotgun (WGS) entry which is preliminary data.</text>
</comment>
<proteinExistence type="predicted"/>
<dbReference type="AlphaFoldDB" id="A0A1R1YR35"/>
<dbReference type="EMBL" id="LSSM01000305">
    <property type="protein sequence ID" value="OMJ29354.1"/>
    <property type="molecule type" value="Genomic_DNA"/>
</dbReference>
<dbReference type="Proteomes" id="UP000187429">
    <property type="component" value="Unassembled WGS sequence"/>
</dbReference>
<feature type="transmembrane region" description="Helical" evidence="1">
    <location>
        <begin position="12"/>
        <end position="33"/>
    </location>
</feature>
<keyword evidence="1" id="KW-1133">Transmembrane helix</keyword>
<feature type="transmembrane region" description="Helical" evidence="1">
    <location>
        <begin position="53"/>
        <end position="78"/>
    </location>
</feature>
<reference evidence="3" key="1">
    <citation type="submission" date="2017-01" db="EMBL/GenBank/DDBJ databases">
        <authorList>
            <person name="Wang Y."/>
            <person name="White M."/>
            <person name="Kvist S."/>
            <person name="Moncalvo J.-M."/>
        </authorList>
    </citation>
    <scope>NUCLEOTIDE SEQUENCE [LARGE SCALE GENOMIC DNA]</scope>
    <source>
        <strain evidence="3">ID-206-W2</strain>
    </source>
</reference>
<keyword evidence="3" id="KW-1185">Reference proteome</keyword>
<gene>
    <name evidence="2" type="ORF">AYI69_g1143</name>
</gene>
<organism evidence="2 3">
    <name type="scientific">Smittium culicis</name>
    <dbReference type="NCBI Taxonomy" id="133412"/>
    <lineage>
        <taxon>Eukaryota</taxon>
        <taxon>Fungi</taxon>
        <taxon>Fungi incertae sedis</taxon>
        <taxon>Zoopagomycota</taxon>
        <taxon>Kickxellomycotina</taxon>
        <taxon>Harpellomycetes</taxon>
        <taxon>Harpellales</taxon>
        <taxon>Legeriomycetaceae</taxon>
        <taxon>Smittium</taxon>
    </lineage>
</organism>
<sequence length="85" mass="9446">MVICSWPLKPLSAKISAFTYTILFLALFTPFSPTPLASYTSTVPFSNSISPCLYHIFCSSLLYFNLFGTVVCSPLLYFNIFGTIV</sequence>
<evidence type="ECO:0000256" key="1">
    <source>
        <dbReference type="SAM" id="Phobius"/>
    </source>
</evidence>
<keyword evidence="1" id="KW-0812">Transmembrane</keyword>
<name>A0A1R1YR35_9FUNG</name>
<protein>
    <submittedName>
        <fullName evidence="2">Uncharacterized protein</fullName>
    </submittedName>
</protein>
<evidence type="ECO:0000313" key="3">
    <source>
        <dbReference type="Proteomes" id="UP000187429"/>
    </source>
</evidence>
<keyword evidence="1" id="KW-0472">Membrane</keyword>
<evidence type="ECO:0000313" key="2">
    <source>
        <dbReference type="EMBL" id="OMJ29354.1"/>
    </source>
</evidence>